<sequence>MSRITVPRHVHQIGRILHAALDTRPVPATPPMAALTETSCLLVEVAGTHPRGEQAPAGARRTRLAEAITLASAAPRR</sequence>
<dbReference type="EMBL" id="RBXL01000001">
    <property type="protein sequence ID" value="RKT45462.1"/>
    <property type="molecule type" value="Genomic_DNA"/>
</dbReference>
<evidence type="ECO:0000313" key="1">
    <source>
        <dbReference type="EMBL" id="RKT45462.1"/>
    </source>
</evidence>
<dbReference type="OrthoDB" id="9855809at2"/>
<proteinExistence type="predicted"/>
<name>A0A495V7S4_9GAMM</name>
<reference evidence="1 2" key="1">
    <citation type="submission" date="2018-10" db="EMBL/GenBank/DDBJ databases">
        <title>Genomic Encyclopedia of Archaeal and Bacterial Type Strains, Phase II (KMG-II): from individual species to whole genera.</title>
        <authorList>
            <person name="Goeker M."/>
        </authorList>
    </citation>
    <scope>NUCLEOTIDE SEQUENCE [LARGE SCALE GENOMIC DNA]</scope>
    <source>
        <strain evidence="1 2">DSM 235</strain>
    </source>
</reference>
<comment type="caution">
    <text evidence="1">The sequence shown here is derived from an EMBL/GenBank/DDBJ whole genome shotgun (WGS) entry which is preliminary data.</text>
</comment>
<evidence type="ECO:0000313" key="2">
    <source>
        <dbReference type="Proteomes" id="UP000274556"/>
    </source>
</evidence>
<dbReference type="Proteomes" id="UP000274556">
    <property type="component" value="Unassembled WGS sequence"/>
</dbReference>
<keyword evidence="2" id="KW-1185">Reference proteome</keyword>
<protein>
    <submittedName>
        <fullName evidence="1">Uncharacterized protein</fullName>
    </submittedName>
</protein>
<gene>
    <name evidence="1" type="ORF">BDD21_2919</name>
</gene>
<dbReference type="RefSeq" id="WP_120797734.1">
    <property type="nucleotide sequence ID" value="NZ_RBXL01000001.1"/>
</dbReference>
<accession>A0A495V7S4</accession>
<organism evidence="1 2">
    <name type="scientific">Thiocapsa rosea</name>
    <dbReference type="NCBI Taxonomy" id="69360"/>
    <lineage>
        <taxon>Bacteria</taxon>
        <taxon>Pseudomonadati</taxon>
        <taxon>Pseudomonadota</taxon>
        <taxon>Gammaproteobacteria</taxon>
        <taxon>Chromatiales</taxon>
        <taxon>Chromatiaceae</taxon>
        <taxon>Thiocapsa</taxon>
    </lineage>
</organism>
<dbReference type="AlphaFoldDB" id="A0A495V7S4"/>